<proteinExistence type="inferred from homology"/>
<evidence type="ECO:0000256" key="2">
    <source>
        <dbReference type="ARBA" id="ARBA00022723"/>
    </source>
</evidence>
<dbReference type="GO" id="GO:0005506">
    <property type="term" value="F:iron ion binding"/>
    <property type="evidence" value="ECO:0007669"/>
    <property type="project" value="InterPro"/>
</dbReference>
<dbReference type="InterPro" id="IPR001128">
    <property type="entry name" value="Cyt_P450"/>
</dbReference>
<reference evidence="6" key="1">
    <citation type="submission" date="2022-11" db="UniProtKB">
        <authorList>
            <consortium name="WormBaseParasite"/>
        </authorList>
    </citation>
    <scope>IDENTIFICATION</scope>
</reference>
<keyword evidence="2" id="KW-0479">Metal-binding</keyword>
<dbReference type="SUPFAM" id="SSF48264">
    <property type="entry name" value="Cytochrome P450"/>
    <property type="match status" value="1"/>
</dbReference>
<evidence type="ECO:0000256" key="1">
    <source>
        <dbReference type="ARBA" id="ARBA00010617"/>
    </source>
</evidence>
<dbReference type="GO" id="GO:0020037">
    <property type="term" value="F:heme binding"/>
    <property type="evidence" value="ECO:0007669"/>
    <property type="project" value="InterPro"/>
</dbReference>
<evidence type="ECO:0000313" key="5">
    <source>
        <dbReference type="Proteomes" id="UP000887574"/>
    </source>
</evidence>
<dbReference type="GO" id="GO:0006082">
    <property type="term" value="P:organic acid metabolic process"/>
    <property type="evidence" value="ECO:0007669"/>
    <property type="project" value="TreeGrafter"/>
</dbReference>
<dbReference type="PANTHER" id="PTHR24300">
    <property type="entry name" value="CYTOCHROME P450 508A4-RELATED"/>
    <property type="match status" value="1"/>
</dbReference>
<keyword evidence="4" id="KW-0560">Oxidoreductase</keyword>
<dbReference type="Proteomes" id="UP000887574">
    <property type="component" value="Unplaced"/>
</dbReference>
<keyword evidence="5" id="KW-1185">Reference proteome</keyword>
<dbReference type="InterPro" id="IPR002401">
    <property type="entry name" value="Cyt_P450_E_grp-I"/>
</dbReference>
<dbReference type="AlphaFoldDB" id="A0A915D654"/>
<dbReference type="PANTHER" id="PTHR24300:SF403">
    <property type="entry name" value="CYTOCHROME P450 306A1"/>
    <property type="match status" value="1"/>
</dbReference>
<evidence type="ECO:0000256" key="3">
    <source>
        <dbReference type="ARBA" id="ARBA00023004"/>
    </source>
</evidence>
<dbReference type="Pfam" id="PF00067">
    <property type="entry name" value="p450"/>
    <property type="match status" value="1"/>
</dbReference>
<evidence type="ECO:0000313" key="6">
    <source>
        <dbReference type="WBParaSite" id="jg15981"/>
    </source>
</evidence>
<organism evidence="5 6">
    <name type="scientific">Ditylenchus dipsaci</name>
    <dbReference type="NCBI Taxonomy" id="166011"/>
    <lineage>
        <taxon>Eukaryota</taxon>
        <taxon>Metazoa</taxon>
        <taxon>Ecdysozoa</taxon>
        <taxon>Nematoda</taxon>
        <taxon>Chromadorea</taxon>
        <taxon>Rhabditida</taxon>
        <taxon>Tylenchina</taxon>
        <taxon>Tylenchomorpha</taxon>
        <taxon>Sphaerularioidea</taxon>
        <taxon>Anguinidae</taxon>
        <taxon>Anguininae</taxon>
        <taxon>Ditylenchus</taxon>
    </lineage>
</organism>
<dbReference type="GO" id="GO:0016712">
    <property type="term" value="F:oxidoreductase activity, acting on paired donors, with incorporation or reduction of molecular oxygen, reduced flavin or flavoprotein as one donor, and incorporation of one atom of oxygen"/>
    <property type="evidence" value="ECO:0007669"/>
    <property type="project" value="TreeGrafter"/>
</dbReference>
<evidence type="ECO:0000256" key="4">
    <source>
        <dbReference type="ARBA" id="ARBA00023033"/>
    </source>
</evidence>
<dbReference type="GO" id="GO:0006805">
    <property type="term" value="P:xenobiotic metabolic process"/>
    <property type="evidence" value="ECO:0007669"/>
    <property type="project" value="TreeGrafter"/>
</dbReference>
<dbReference type="WBParaSite" id="jg15981">
    <property type="protein sequence ID" value="jg15981"/>
    <property type="gene ID" value="jg15981"/>
</dbReference>
<keyword evidence="4" id="KW-0503">Monooxygenase</keyword>
<keyword evidence="3" id="KW-0408">Iron</keyword>
<protein>
    <submittedName>
        <fullName evidence="6">Cytochrome P450</fullName>
    </submittedName>
</protein>
<name>A0A915D654_9BILA</name>
<dbReference type="GO" id="GO:0008395">
    <property type="term" value="F:steroid hydroxylase activity"/>
    <property type="evidence" value="ECO:0007669"/>
    <property type="project" value="TreeGrafter"/>
</dbReference>
<accession>A0A915D654</accession>
<sequence length="178" mass="20570">MLVVDSFPWMRHFFPAYYSYLHHGSELQHFFLEQIEEHNLQLNGMHAEQATNFIDAYLIRLNELNAGLDISAAQRLTLALDSGDLWTGGMETVVTTLTWAVLYLIHYPKVQANLQKEIDEQLGDQPFTMGDRLKLPYMCATIDELQRIVNVLPWAIPHATTKEASFFFMKPSEFQAYI</sequence>
<dbReference type="InterPro" id="IPR050182">
    <property type="entry name" value="Cytochrome_P450_fam2"/>
</dbReference>
<comment type="similarity">
    <text evidence="1">Belongs to the cytochrome P450 family.</text>
</comment>
<dbReference type="Gene3D" id="1.10.630.10">
    <property type="entry name" value="Cytochrome P450"/>
    <property type="match status" value="1"/>
</dbReference>
<dbReference type="GO" id="GO:0005737">
    <property type="term" value="C:cytoplasm"/>
    <property type="evidence" value="ECO:0007669"/>
    <property type="project" value="TreeGrafter"/>
</dbReference>
<dbReference type="PRINTS" id="PR00463">
    <property type="entry name" value="EP450I"/>
</dbReference>
<dbReference type="InterPro" id="IPR036396">
    <property type="entry name" value="Cyt_P450_sf"/>
</dbReference>